<dbReference type="InterPro" id="IPR035965">
    <property type="entry name" value="PAS-like_dom_sf"/>
</dbReference>
<dbReference type="EC" id="2.7.13.3" evidence="2"/>
<dbReference type="CDD" id="cd00130">
    <property type="entry name" value="PAS"/>
    <property type="match status" value="2"/>
</dbReference>
<dbReference type="Pfam" id="PF13426">
    <property type="entry name" value="PAS_9"/>
    <property type="match status" value="1"/>
</dbReference>
<accession>A0ABT6Y3Y7</accession>
<dbReference type="Proteomes" id="UP001236507">
    <property type="component" value="Unassembled WGS sequence"/>
</dbReference>
<proteinExistence type="predicted"/>
<dbReference type="InterPro" id="IPR052155">
    <property type="entry name" value="Biofilm_reg_signaling"/>
</dbReference>
<name>A0ABT6Y3Y7_9BACT</name>
<dbReference type="SUPFAM" id="SSF55781">
    <property type="entry name" value="GAF domain-like"/>
    <property type="match status" value="1"/>
</dbReference>
<comment type="catalytic activity">
    <reaction evidence="1">
        <text>ATP + protein L-histidine = ADP + protein N-phospho-L-histidine.</text>
        <dbReference type="EC" id="2.7.13.3"/>
    </reaction>
</comment>
<dbReference type="InterPro" id="IPR003661">
    <property type="entry name" value="HisK_dim/P_dom"/>
</dbReference>
<dbReference type="PROSITE" id="PS50112">
    <property type="entry name" value="PAS"/>
    <property type="match status" value="1"/>
</dbReference>
<sequence>MLLYSFKNFTATKTVPDIPKSITESFQRLCTEYKYLPVEEIAQPLDFQPRPIVFYYLPSFASPEIQLYNDYRQQSSPLYIVLIIPKDNKNELKSQNEIKYEDYLLDSQLSEDWIERVLSSFEVKKESKQKLSKYIDLYNNLFTSSAIPMIVTCAYTNRIVMVNQATKDTISAKEEWLTQMNITELCHPDDKDRMEKNMASRTGERAVVRWCLPKNNTLHIEFSAYNIIVNEYPASLVIFTDITQLIESRERERSSLSQFETIFDKTQEAILVFDDDGQIIDANRSAVKLFRAYNNQLKVSKIQPLMTDGLKKSFGQIWQTFLEHNQAKGITKIRDFENNQLIASYQLHKKLIGGYHLATLLDITDNYQKNQETLCLNEIHRLLGQTQTFNEPFEMVLKRVCELAGYQTASLWVVDGAGKYLKNVSLGTHNFPESLSLASPIRLEYSVDDWEVQVFRHGQAMRGKQMREINGGKAIECNSFILPLKSKHRVVGILSLCTQDVTLINKKHTSFCKSVADILGLKIVKLSALKDWDNVFNHSNNYICTIGRDGSFIKVNPRFCKELGFVKEEFYGKPFLQVVHPEDLGAARFDLDLMFSNNASSTFTNRCVAKDGTIHWIEWSATYESNTEIAYLIGKDITQEQSAKRQYLLEAENSGRILSSITDGYFMVNDQWRIQYTNKAAEQLFDLDSQSHMGMYLWEVFNIHPYHPFFMQHVVAQDENREHSFIDFEEHSKKWLSVSCNPLNDGMAISYRDISTLKEQESNIERMKSNLELLINNTDNYIWSIDTEKRFVTFNSIFAQRLAQKIGEQPQVGSEALNEKWSGEELTYWNSLYDRALAGESFFEEVSGFNPVKGEYEISEINLYPIYRDDEIIGVSCFSKDITEKEKYVRAIEEQNLKLREITWIQSHVVRAPLSRILGAVDLLMHDSQGNLPSAELLSCVDISAREMDEIIHEIVRKASPYSPDSKSPTDNLMVS</sequence>
<reference evidence="4 5" key="1">
    <citation type="submission" date="2023-05" db="EMBL/GenBank/DDBJ databases">
        <title>Novel species of genus Flectobacillus isolated from stream in China.</title>
        <authorList>
            <person name="Lu H."/>
        </authorList>
    </citation>
    <scope>NUCLEOTIDE SEQUENCE [LARGE SCALE GENOMIC DNA]</scope>
    <source>
        <strain evidence="4 5">KCTC 42575</strain>
    </source>
</reference>
<dbReference type="InterPro" id="IPR013655">
    <property type="entry name" value="PAS_fold_3"/>
</dbReference>
<evidence type="ECO:0000259" key="3">
    <source>
        <dbReference type="PROSITE" id="PS50112"/>
    </source>
</evidence>
<dbReference type="PANTHER" id="PTHR44757:SF2">
    <property type="entry name" value="BIOFILM ARCHITECTURE MAINTENANCE PROTEIN MBAA"/>
    <property type="match status" value="1"/>
</dbReference>
<dbReference type="NCBIfam" id="TIGR00229">
    <property type="entry name" value="sensory_box"/>
    <property type="match status" value="1"/>
</dbReference>
<evidence type="ECO:0000256" key="1">
    <source>
        <dbReference type="ARBA" id="ARBA00000085"/>
    </source>
</evidence>
<dbReference type="RefSeq" id="WP_283343471.1">
    <property type="nucleotide sequence ID" value="NZ_JASHIF010000002.1"/>
</dbReference>
<evidence type="ECO:0000256" key="2">
    <source>
        <dbReference type="ARBA" id="ARBA00012438"/>
    </source>
</evidence>
<protein>
    <recommendedName>
        <fullName evidence="2">histidine kinase</fullName>
        <ecNumber evidence="2">2.7.13.3</ecNumber>
    </recommendedName>
</protein>
<dbReference type="CDD" id="cd00082">
    <property type="entry name" value="HisKA"/>
    <property type="match status" value="1"/>
</dbReference>
<dbReference type="InterPro" id="IPR029016">
    <property type="entry name" value="GAF-like_dom_sf"/>
</dbReference>
<feature type="domain" description="PAS" evidence="3">
    <location>
        <begin position="528"/>
        <end position="598"/>
    </location>
</feature>
<dbReference type="Gene3D" id="3.30.450.40">
    <property type="match status" value="1"/>
</dbReference>
<evidence type="ECO:0000313" key="5">
    <source>
        <dbReference type="Proteomes" id="UP001236507"/>
    </source>
</evidence>
<dbReference type="EMBL" id="JASHIF010000002">
    <property type="protein sequence ID" value="MDI9858226.1"/>
    <property type="molecule type" value="Genomic_DNA"/>
</dbReference>
<dbReference type="Pfam" id="PF13188">
    <property type="entry name" value="PAS_8"/>
    <property type="match status" value="1"/>
</dbReference>
<comment type="caution">
    <text evidence="4">The sequence shown here is derived from an EMBL/GenBank/DDBJ whole genome shotgun (WGS) entry which is preliminary data.</text>
</comment>
<dbReference type="InterPro" id="IPR000014">
    <property type="entry name" value="PAS"/>
</dbReference>
<dbReference type="SUPFAM" id="SSF55785">
    <property type="entry name" value="PYP-like sensor domain (PAS domain)"/>
    <property type="match status" value="5"/>
</dbReference>
<dbReference type="SMART" id="SM00091">
    <property type="entry name" value="PAS"/>
    <property type="match status" value="5"/>
</dbReference>
<organism evidence="4 5">
    <name type="scientific">Flectobacillus roseus</name>
    <dbReference type="NCBI Taxonomy" id="502259"/>
    <lineage>
        <taxon>Bacteria</taxon>
        <taxon>Pseudomonadati</taxon>
        <taxon>Bacteroidota</taxon>
        <taxon>Cytophagia</taxon>
        <taxon>Cytophagales</taxon>
        <taxon>Flectobacillaceae</taxon>
        <taxon>Flectobacillus</taxon>
    </lineage>
</organism>
<dbReference type="Pfam" id="PF08447">
    <property type="entry name" value="PAS_3"/>
    <property type="match status" value="1"/>
</dbReference>
<gene>
    <name evidence="4" type="ORF">QM524_03280</name>
</gene>
<dbReference type="PANTHER" id="PTHR44757">
    <property type="entry name" value="DIGUANYLATE CYCLASE DGCP"/>
    <property type="match status" value="1"/>
</dbReference>
<dbReference type="InterPro" id="IPR013656">
    <property type="entry name" value="PAS_4"/>
</dbReference>
<dbReference type="Pfam" id="PF08448">
    <property type="entry name" value="PAS_4"/>
    <property type="match status" value="1"/>
</dbReference>
<keyword evidence="5" id="KW-1185">Reference proteome</keyword>
<dbReference type="Gene3D" id="3.30.450.20">
    <property type="entry name" value="PAS domain"/>
    <property type="match status" value="5"/>
</dbReference>
<evidence type="ECO:0000313" key="4">
    <source>
        <dbReference type="EMBL" id="MDI9858226.1"/>
    </source>
</evidence>